<accession>A0A8V0X5U9</accession>
<feature type="compositionally biased region" description="Low complexity" evidence="1">
    <location>
        <begin position="23"/>
        <end position="64"/>
    </location>
</feature>
<evidence type="ECO:0000256" key="1">
    <source>
        <dbReference type="SAM" id="MobiDB-lite"/>
    </source>
</evidence>
<reference evidence="2" key="1">
    <citation type="submission" date="2020-11" db="EMBL/GenBank/DDBJ databases">
        <title>Gallus gallus (Chicken) genome, bGalGal1, GRCg7b, maternal haplotype autosomes + Z &amp; W.</title>
        <authorList>
            <person name="Warren W."/>
            <person name="Formenti G."/>
            <person name="Fedrigo O."/>
            <person name="Haase B."/>
            <person name="Mountcastle J."/>
            <person name="Balacco J."/>
            <person name="Tracey A."/>
            <person name="Schneider V."/>
            <person name="Okimoto R."/>
            <person name="Cheng H."/>
            <person name="Hawken R."/>
            <person name="Howe K."/>
            <person name="Jarvis E.D."/>
        </authorList>
    </citation>
    <scope>NUCLEOTIDE SEQUENCE [LARGE SCALE GENOMIC DNA]</scope>
    <source>
        <strain evidence="2">Broiler</strain>
    </source>
</reference>
<dbReference type="Proteomes" id="UP000000539">
    <property type="component" value="Chromosome 36"/>
</dbReference>
<name>A0A8V0X5U9_CHICK</name>
<sequence length="107" mass="11910">PFPTDYSQTATQSYGAYPAPPTQGYSQQSSQPYGQQSYSGYSQPADGAAYSQSSYSSSYGQAQSSRHRSPHPHLTPHISALRFTPKLRCFFFLNSQSPFVFLARTHF</sequence>
<proteinExistence type="predicted"/>
<reference evidence="2" key="3">
    <citation type="submission" date="2025-09" db="UniProtKB">
        <authorList>
            <consortium name="Ensembl"/>
        </authorList>
    </citation>
    <scope>IDENTIFICATION</scope>
    <source>
        <strain evidence="2">broiler</strain>
    </source>
</reference>
<feature type="compositionally biased region" description="Polar residues" evidence="1">
    <location>
        <begin position="1"/>
        <end position="14"/>
    </location>
</feature>
<organism evidence="2 3">
    <name type="scientific">Gallus gallus</name>
    <name type="common">Chicken</name>
    <dbReference type="NCBI Taxonomy" id="9031"/>
    <lineage>
        <taxon>Eukaryota</taxon>
        <taxon>Metazoa</taxon>
        <taxon>Chordata</taxon>
        <taxon>Craniata</taxon>
        <taxon>Vertebrata</taxon>
        <taxon>Euteleostomi</taxon>
        <taxon>Archelosauria</taxon>
        <taxon>Archosauria</taxon>
        <taxon>Dinosauria</taxon>
        <taxon>Saurischia</taxon>
        <taxon>Theropoda</taxon>
        <taxon>Coelurosauria</taxon>
        <taxon>Aves</taxon>
        <taxon>Neognathae</taxon>
        <taxon>Galloanserae</taxon>
        <taxon>Galliformes</taxon>
        <taxon>Phasianidae</taxon>
        <taxon>Phasianinae</taxon>
        <taxon>Gallus</taxon>
    </lineage>
</organism>
<keyword evidence="3" id="KW-1185">Reference proteome</keyword>
<dbReference type="Ensembl" id="ENSGALT00010001372.1">
    <property type="protein sequence ID" value="ENSGALP00010000743.1"/>
    <property type="gene ID" value="ENSGALG00010000654.1"/>
</dbReference>
<dbReference type="AlphaFoldDB" id="A0A8V0X5U9"/>
<reference evidence="2" key="2">
    <citation type="submission" date="2025-08" db="UniProtKB">
        <authorList>
            <consortium name="Ensembl"/>
        </authorList>
    </citation>
    <scope>IDENTIFICATION</scope>
    <source>
        <strain evidence="2">broiler</strain>
    </source>
</reference>
<protein>
    <submittedName>
        <fullName evidence="2">Uncharacterized protein</fullName>
    </submittedName>
</protein>
<evidence type="ECO:0000313" key="2">
    <source>
        <dbReference type="Ensembl" id="ENSGALP00010000743.1"/>
    </source>
</evidence>
<evidence type="ECO:0000313" key="3">
    <source>
        <dbReference type="Proteomes" id="UP000000539"/>
    </source>
</evidence>
<feature type="region of interest" description="Disordered" evidence="1">
    <location>
        <begin position="1"/>
        <end position="74"/>
    </location>
</feature>
<dbReference type="GlyGen" id="A0A8V0X5U9">
    <property type="glycosylation" value="1 site"/>
</dbReference>